<dbReference type="Proteomes" id="UP001233999">
    <property type="component" value="Unassembled WGS sequence"/>
</dbReference>
<dbReference type="EMBL" id="JASPKZ010008528">
    <property type="protein sequence ID" value="KAJ9579307.1"/>
    <property type="molecule type" value="Genomic_DNA"/>
</dbReference>
<sequence length="50" mass="6192">IKLFPRVYRNIKFYFNVNYTGQKKNTGKLIFHTSFLCRLICTWKKYRTEL</sequence>
<proteinExistence type="predicted"/>
<comment type="caution">
    <text evidence="1">The sequence shown here is derived from an EMBL/GenBank/DDBJ whole genome shotgun (WGS) entry which is preliminary data.</text>
</comment>
<evidence type="ECO:0000313" key="2">
    <source>
        <dbReference type="Proteomes" id="UP001233999"/>
    </source>
</evidence>
<protein>
    <submittedName>
        <fullName evidence="1">Uncharacterized protein</fullName>
    </submittedName>
</protein>
<name>A0AAD7ZFE7_DIPPU</name>
<feature type="non-terminal residue" evidence="1">
    <location>
        <position position="50"/>
    </location>
</feature>
<dbReference type="AlphaFoldDB" id="A0AAD7ZFE7"/>
<gene>
    <name evidence="1" type="ORF">L9F63_024587</name>
</gene>
<feature type="non-terminal residue" evidence="1">
    <location>
        <position position="1"/>
    </location>
</feature>
<organism evidence="1 2">
    <name type="scientific">Diploptera punctata</name>
    <name type="common">Pacific beetle cockroach</name>
    <dbReference type="NCBI Taxonomy" id="6984"/>
    <lineage>
        <taxon>Eukaryota</taxon>
        <taxon>Metazoa</taxon>
        <taxon>Ecdysozoa</taxon>
        <taxon>Arthropoda</taxon>
        <taxon>Hexapoda</taxon>
        <taxon>Insecta</taxon>
        <taxon>Pterygota</taxon>
        <taxon>Neoptera</taxon>
        <taxon>Polyneoptera</taxon>
        <taxon>Dictyoptera</taxon>
        <taxon>Blattodea</taxon>
        <taxon>Blaberoidea</taxon>
        <taxon>Blaberidae</taxon>
        <taxon>Diplopterinae</taxon>
        <taxon>Diploptera</taxon>
    </lineage>
</organism>
<keyword evidence="2" id="KW-1185">Reference proteome</keyword>
<evidence type="ECO:0000313" key="1">
    <source>
        <dbReference type="EMBL" id="KAJ9579307.1"/>
    </source>
</evidence>
<reference evidence="1" key="1">
    <citation type="journal article" date="2023" name="IScience">
        <title>Live-bearing cockroach genome reveals convergent evolutionary mechanisms linked to viviparity in insects and beyond.</title>
        <authorList>
            <person name="Fouks B."/>
            <person name="Harrison M.C."/>
            <person name="Mikhailova A.A."/>
            <person name="Marchal E."/>
            <person name="English S."/>
            <person name="Carruthers M."/>
            <person name="Jennings E.C."/>
            <person name="Chiamaka E.L."/>
            <person name="Frigard R.A."/>
            <person name="Pippel M."/>
            <person name="Attardo G.M."/>
            <person name="Benoit J.B."/>
            <person name="Bornberg-Bauer E."/>
            <person name="Tobe S.S."/>
        </authorList>
    </citation>
    <scope>NUCLEOTIDE SEQUENCE</scope>
    <source>
        <strain evidence="1">Stay&amp;Tobe</strain>
    </source>
</reference>
<accession>A0AAD7ZFE7</accession>
<reference evidence="1" key="2">
    <citation type="submission" date="2023-05" db="EMBL/GenBank/DDBJ databases">
        <authorList>
            <person name="Fouks B."/>
        </authorList>
    </citation>
    <scope>NUCLEOTIDE SEQUENCE</scope>
    <source>
        <strain evidence="1">Stay&amp;Tobe</strain>
        <tissue evidence="1">Testes</tissue>
    </source>
</reference>